<proteinExistence type="predicted"/>
<reference evidence="1 2" key="2">
    <citation type="journal article" date="2011" name="ISME J.">
        <title>RNA-seq reveals cooperative metabolic interactions between two termite-gut spirochete species in co-culture.</title>
        <authorList>
            <person name="Rosenthal A.Z."/>
            <person name="Matson E.G."/>
            <person name="Eldar A."/>
            <person name="Leadbetter J.R."/>
        </authorList>
    </citation>
    <scope>NUCLEOTIDE SEQUENCE [LARGE SCALE GENOMIC DNA]</scope>
    <source>
        <strain evidence="2">ATCC BAA-887 / DSM 12427 / ZAS-2</strain>
    </source>
</reference>
<accession>F5YNG4</accession>
<sequence>MVSTFPLDRLFSILTINNNNIKIKNIDQAI</sequence>
<protein>
    <submittedName>
        <fullName evidence="1">Uncharacterized protein</fullName>
    </submittedName>
</protein>
<name>F5YNG4_TREPZ</name>
<organism evidence="1 2">
    <name type="scientific">Treponema primitia (strain ATCC BAA-887 / DSM 12427 / ZAS-2)</name>
    <dbReference type="NCBI Taxonomy" id="545694"/>
    <lineage>
        <taxon>Bacteria</taxon>
        <taxon>Pseudomonadati</taxon>
        <taxon>Spirochaetota</taxon>
        <taxon>Spirochaetia</taxon>
        <taxon>Spirochaetales</taxon>
        <taxon>Treponemataceae</taxon>
        <taxon>Treponema</taxon>
    </lineage>
</organism>
<dbReference type="KEGG" id="tpi:TREPR_3019"/>
<dbReference type="AlphaFoldDB" id="F5YNG4"/>
<reference evidence="2" key="1">
    <citation type="submission" date="2009-12" db="EMBL/GenBank/DDBJ databases">
        <title>Complete sequence of Treponema primitia strain ZAS-2.</title>
        <authorList>
            <person name="Tetu S.G."/>
            <person name="Matson E."/>
            <person name="Ren Q."/>
            <person name="Seshadri R."/>
            <person name="Elbourne L."/>
            <person name="Hassan K.A."/>
            <person name="Durkin A."/>
            <person name="Radune D."/>
            <person name="Mohamoud Y."/>
            <person name="Shay R."/>
            <person name="Jin S."/>
            <person name="Zhang X."/>
            <person name="Lucey K."/>
            <person name="Ballor N.R."/>
            <person name="Ottesen E."/>
            <person name="Rosenthal R."/>
            <person name="Allen A."/>
            <person name="Leadbetter J.R."/>
            <person name="Paulsen I.T."/>
        </authorList>
    </citation>
    <scope>NUCLEOTIDE SEQUENCE [LARGE SCALE GENOMIC DNA]</scope>
    <source>
        <strain evidence="2">ATCC BAA-887 / DSM 12427 / ZAS-2</strain>
    </source>
</reference>
<evidence type="ECO:0000313" key="2">
    <source>
        <dbReference type="Proteomes" id="UP000009223"/>
    </source>
</evidence>
<dbReference type="HOGENOM" id="CLU_3405989_0_0_12"/>
<keyword evidence="2" id="KW-1185">Reference proteome</keyword>
<gene>
    <name evidence="1" type="ordered locus">TREPR_3019</name>
</gene>
<evidence type="ECO:0000313" key="1">
    <source>
        <dbReference type="EMBL" id="AEF84405.1"/>
    </source>
</evidence>
<dbReference type="Proteomes" id="UP000009223">
    <property type="component" value="Chromosome"/>
</dbReference>
<dbReference type="EMBL" id="CP001843">
    <property type="protein sequence ID" value="AEF84405.1"/>
    <property type="molecule type" value="Genomic_DNA"/>
</dbReference>